<dbReference type="InterPro" id="IPR003959">
    <property type="entry name" value="ATPase_AAA_core"/>
</dbReference>
<dbReference type="PROSITE" id="PS00674">
    <property type="entry name" value="AAA"/>
    <property type="match status" value="1"/>
</dbReference>
<dbReference type="GO" id="GO:0016887">
    <property type="term" value="F:ATP hydrolysis activity"/>
    <property type="evidence" value="ECO:0007669"/>
    <property type="project" value="InterPro"/>
</dbReference>
<dbReference type="PANTHER" id="PTHR23077">
    <property type="entry name" value="AAA-FAMILY ATPASE"/>
    <property type="match status" value="1"/>
</dbReference>
<evidence type="ECO:0000256" key="2">
    <source>
        <dbReference type="ARBA" id="ARBA00022840"/>
    </source>
</evidence>
<evidence type="ECO:0000313" key="6">
    <source>
        <dbReference type="EMBL" id="QHU10789.1"/>
    </source>
</evidence>
<keyword evidence="2" id="KW-0067">ATP-binding</keyword>
<accession>A0A6C0JZ98</accession>
<evidence type="ECO:0000256" key="4">
    <source>
        <dbReference type="SAM" id="Phobius"/>
    </source>
</evidence>
<sequence length="1620" mass="182180">MTSAINGKENALSCNSDIFNEINEYAKNHESIKNAVIEANVLYNNGKFYYSSGESVGALVSYSCATVLLNSVLQQIKITEDETASQVVLQINKIMNSLLQVIQSLQQKVGSNKSGDKDDNEKDWAKICTKIKPLVFKKGSNDCIFYSDVAGLAAEKKTIDSSLVYPLIYPNLYPKTSKGILIYGPPGTGKTYLVKAAVNELQKKDDSVGVLFFAPSPGDLKGKYVGETEKRIEEIFRCARDAACEHQAGCPGNKKYISIIFMDEMDAIAPDRDKDTTGLAVNSVNTLLQMMDGIKSFPNVTVVAATNYPWNLDAAILRRFDTQLLINVPNERELKELFNIEMNRFIDLDVDKSNFNYCDTIEKKQDDESSNLSCDLECRENPSIEKHRIYPYSKFNIEYFSNNKKGGLIDGIIYLLKKDNFSNSDLNRLIKAAATNAGEMAVNQSLFYSSKLIGDFRHDNYISALTGINFTEEVDKKNKGGQVVTNASGLSKKTLKIDSIKNVNLSIEILKAFEQGKTPENVIQLNSPDFFRIQHENHYYYNTKCLLYKNNDVLIQHHSISDIYIKGNPIDVTLDAWKNNSSKSTNTDTYYTNILGTTKDNLENEKTADDFGEIDIVIAFDFTFKENNMGSSVKSLMPIYRDLINYVFQPIYNEFLKNKTRELDETKITGESKSDKWENFLEKAQPKGQPIFSNSVSTDIINNGKFQENEWNPLLNDIFSSVKPHNLDFYNFLLLQNLLLDKHGDNTKKFEEGFSKPHVGGDGMQRSVSAPANLQTPANVQPSTPAPASASSDSSDDDTADSDSDAVEFSEVLDENTVNNYLNIINYHEKINIVNNDSIKPELEIKTYTLSKDGSSFPVFYYTSKTDDNEITKFRINVKQYKSLITNVEVYEFFGELLTNYDNLFIDINQNLFEILFKDAFSDIKITTTDPEEFAEIWTPNTLVNRLMQLYINDVIKMYYLQLDIIRTQTKTTITGFNDLSESELKAVLFGYLLVVFNSTNVTPEIISQYSLLLLYDNYLLSVPQTGQAGVARSFLGQSISDSNKLENTETFEKITKMKKYQEFFDKLDATQQDIDKKQSTEQSDTSLGKKSNSRNKKGKKPVITKKRVVLGVFAALAIGSALYFSGATQLPLGQGNAPGPVVGQDSSLVNANPGANFTNPNFTNPNFNYTTGNANNSTADWHNGFGGRPRTHKNVTQHTKMTSSLKNKKKSKSKGNSLKNKKLTPKKRTQTMRKRPMYTGGAPDEQIDGFIKWCNDNKEKVSLSAMASGDLGPIARKKIFVKTTFNRAQLKLQRRRGAFVAVVGMISWIPKGIYNTLPEWIITKEQKIKNEAARKDEFNKILQKIKETNALLPICFNNVDAIGLVNTKIKSVNKITDDKELIETATNEQKINLDWQYLENTKLWFSFRDLAETMFGLGQGVEGEGIENILGAAATCVGLFIFGGYVSAAAVGTIVVCNIVNAYKYWSGKSEDKENIIKNALMQSLFNVLTEIRYFECNKFQGKDALDIFLDELDKICRESLTFFSNKSTPAISGSQTAAAAQGQGRSSTDLTIYKNKNVVGKDIKNKLVNLNIPMQSFYHAMNIVKTTYNLETGPLLVQYYENRELFLENYKKKEAKKK</sequence>
<dbReference type="InterPro" id="IPR027417">
    <property type="entry name" value="P-loop_NTPase"/>
</dbReference>
<feature type="region of interest" description="Disordered" evidence="3">
    <location>
        <begin position="1075"/>
        <end position="1101"/>
    </location>
</feature>
<dbReference type="InterPro" id="IPR003960">
    <property type="entry name" value="ATPase_AAA_CS"/>
</dbReference>
<feature type="region of interest" description="Disordered" evidence="3">
    <location>
        <begin position="1180"/>
        <end position="1242"/>
    </location>
</feature>
<evidence type="ECO:0000256" key="3">
    <source>
        <dbReference type="SAM" id="MobiDB-lite"/>
    </source>
</evidence>
<feature type="compositionally biased region" description="Acidic residues" evidence="3">
    <location>
        <begin position="794"/>
        <end position="806"/>
    </location>
</feature>
<evidence type="ECO:0000256" key="1">
    <source>
        <dbReference type="ARBA" id="ARBA00022741"/>
    </source>
</evidence>
<name>A0A6C0JZ98_9ZZZZ</name>
<dbReference type="EMBL" id="MN740771">
    <property type="protein sequence ID" value="QHU10789.1"/>
    <property type="molecule type" value="Genomic_DNA"/>
</dbReference>
<feature type="compositionally biased region" description="Low complexity" evidence="3">
    <location>
        <begin position="782"/>
        <end position="793"/>
    </location>
</feature>
<feature type="compositionally biased region" description="Basic residues" evidence="3">
    <location>
        <begin position="1207"/>
        <end position="1237"/>
    </location>
</feature>
<feature type="transmembrane region" description="Helical" evidence="4">
    <location>
        <begin position="1438"/>
        <end position="1461"/>
    </location>
</feature>
<reference evidence="6" key="1">
    <citation type="journal article" date="2020" name="Nature">
        <title>Giant virus diversity and host interactions through global metagenomics.</title>
        <authorList>
            <person name="Schulz F."/>
            <person name="Roux S."/>
            <person name="Paez-Espino D."/>
            <person name="Jungbluth S."/>
            <person name="Walsh D.A."/>
            <person name="Denef V.J."/>
            <person name="McMahon K.D."/>
            <person name="Konstantinidis K.T."/>
            <person name="Eloe-Fadrosh E.A."/>
            <person name="Kyrpides N.C."/>
            <person name="Woyke T."/>
        </authorList>
    </citation>
    <scope>NUCLEOTIDE SEQUENCE</scope>
    <source>
        <strain evidence="6">GVMAG-S-1101165-83</strain>
    </source>
</reference>
<feature type="region of interest" description="Disordered" evidence="3">
    <location>
        <begin position="775"/>
        <end position="806"/>
    </location>
</feature>
<dbReference type="GO" id="GO:0005524">
    <property type="term" value="F:ATP binding"/>
    <property type="evidence" value="ECO:0007669"/>
    <property type="project" value="UniProtKB-KW"/>
</dbReference>
<feature type="domain" description="AAA+ ATPase" evidence="5">
    <location>
        <begin position="176"/>
        <end position="330"/>
    </location>
</feature>
<evidence type="ECO:0000259" key="5">
    <source>
        <dbReference type="SMART" id="SM00382"/>
    </source>
</evidence>
<organism evidence="6">
    <name type="scientific">viral metagenome</name>
    <dbReference type="NCBI Taxonomy" id="1070528"/>
    <lineage>
        <taxon>unclassified sequences</taxon>
        <taxon>metagenomes</taxon>
        <taxon>organismal metagenomes</taxon>
    </lineage>
</organism>
<dbReference type="Gene3D" id="1.10.8.60">
    <property type="match status" value="1"/>
</dbReference>
<dbReference type="InterPro" id="IPR003593">
    <property type="entry name" value="AAA+_ATPase"/>
</dbReference>
<dbReference type="Gene3D" id="3.40.50.300">
    <property type="entry name" value="P-loop containing nucleotide triphosphate hydrolases"/>
    <property type="match status" value="1"/>
</dbReference>
<protein>
    <recommendedName>
        <fullName evidence="5">AAA+ ATPase domain-containing protein</fullName>
    </recommendedName>
</protein>
<feature type="compositionally biased region" description="Basic residues" evidence="3">
    <location>
        <begin position="1092"/>
        <end position="1101"/>
    </location>
</feature>
<dbReference type="PANTHER" id="PTHR23077:SF171">
    <property type="entry name" value="NUCLEAR VALOSIN-CONTAINING PROTEIN-LIKE"/>
    <property type="match status" value="1"/>
</dbReference>
<keyword evidence="4" id="KW-0812">Transmembrane</keyword>
<dbReference type="SUPFAM" id="SSF52540">
    <property type="entry name" value="P-loop containing nucleoside triphosphate hydrolases"/>
    <property type="match status" value="1"/>
</dbReference>
<dbReference type="Pfam" id="PF00004">
    <property type="entry name" value="AAA"/>
    <property type="match status" value="1"/>
</dbReference>
<dbReference type="SMART" id="SM00382">
    <property type="entry name" value="AAA"/>
    <property type="match status" value="1"/>
</dbReference>
<keyword evidence="4" id="KW-1133">Transmembrane helix</keyword>
<keyword evidence="4" id="KW-0472">Membrane</keyword>
<keyword evidence="1" id="KW-0547">Nucleotide-binding</keyword>
<dbReference type="InterPro" id="IPR050168">
    <property type="entry name" value="AAA_ATPase_domain"/>
</dbReference>
<proteinExistence type="predicted"/>